<feature type="signal peptide" evidence="1">
    <location>
        <begin position="1"/>
        <end position="18"/>
    </location>
</feature>
<feature type="chain" id="PRO_5010571310" evidence="1">
    <location>
        <begin position="19"/>
        <end position="148"/>
    </location>
</feature>
<dbReference type="EMBL" id="LVVZ01000005">
    <property type="protein sequence ID" value="OKL45211.1"/>
    <property type="molecule type" value="Genomic_DNA"/>
</dbReference>
<name>A0A1U7JKP1_9HYPH</name>
<dbReference type="AlphaFoldDB" id="A0A1U7JKP1"/>
<organism evidence="2 3">
    <name type="scientific">Pseudovibrio exalbescens</name>
    <dbReference type="NCBI Taxonomy" id="197461"/>
    <lineage>
        <taxon>Bacteria</taxon>
        <taxon>Pseudomonadati</taxon>
        <taxon>Pseudomonadota</taxon>
        <taxon>Alphaproteobacteria</taxon>
        <taxon>Hyphomicrobiales</taxon>
        <taxon>Stappiaceae</taxon>
        <taxon>Pseudovibrio</taxon>
    </lineage>
</organism>
<reference evidence="2 3" key="1">
    <citation type="submission" date="2016-03" db="EMBL/GenBank/DDBJ databases">
        <title>Genome sequence of Nesiotobacter sp. nov., a moderately halophilic alphaproteobacterium isolated from the Yellow Sea, China.</title>
        <authorList>
            <person name="Zhang G."/>
            <person name="Zhang R."/>
        </authorList>
    </citation>
    <scope>NUCLEOTIDE SEQUENCE [LARGE SCALE GENOMIC DNA]</scope>
    <source>
        <strain evidence="2 3">WB1-6</strain>
    </source>
</reference>
<gene>
    <name evidence="2" type="ORF">A3843_02370</name>
</gene>
<dbReference type="OrthoDB" id="7866959at2"/>
<keyword evidence="3" id="KW-1185">Reference proteome</keyword>
<dbReference type="RefSeq" id="WP_051268768.1">
    <property type="nucleotide sequence ID" value="NZ_LVVZ01000005.1"/>
</dbReference>
<comment type="caution">
    <text evidence="2">The sequence shown here is derived from an EMBL/GenBank/DDBJ whole genome shotgun (WGS) entry which is preliminary data.</text>
</comment>
<keyword evidence="1" id="KW-0732">Signal</keyword>
<accession>A0A1U7JKP1</accession>
<proteinExistence type="predicted"/>
<evidence type="ECO:0000313" key="2">
    <source>
        <dbReference type="EMBL" id="OKL45211.1"/>
    </source>
</evidence>
<dbReference type="Proteomes" id="UP000185783">
    <property type="component" value="Unassembled WGS sequence"/>
</dbReference>
<evidence type="ECO:0000313" key="3">
    <source>
        <dbReference type="Proteomes" id="UP000185783"/>
    </source>
</evidence>
<evidence type="ECO:0000256" key="1">
    <source>
        <dbReference type="SAM" id="SignalP"/>
    </source>
</evidence>
<sequence length="148" mass="16403">MKAIISASLLLAAFWAFATPVHARDLLGKTLTHVWQEASANGDTIEKRFETFFCETDFLVWNDISQLADPEHHQAAYTMTEITPDITQVSWKDSPETSNLGYVWTLDFTTGKIFGVIINAEQDSNLQVEGTFEVLSGVTPSDGRKGCS</sequence>
<protein>
    <submittedName>
        <fullName evidence="2">Uncharacterized protein</fullName>
    </submittedName>
</protein>